<comment type="caution">
    <text evidence="2">The sequence shown here is derived from an EMBL/GenBank/DDBJ whole genome shotgun (WGS) entry which is preliminary data.</text>
</comment>
<keyword evidence="1" id="KW-1133">Transmembrane helix</keyword>
<keyword evidence="1" id="KW-0812">Transmembrane</keyword>
<name>A0A4V3EBI4_9MICO</name>
<gene>
    <name evidence="2" type="ORF">CLV52_1353</name>
</gene>
<keyword evidence="1" id="KW-0472">Membrane</keyword>
<dbReference type="Proteomes" id="UP000295344">
    <property type="component" value="Unassembled WGS sequence"/>
</dbReference>
<feature type="transmembrane region" description="Helical" evidence="1">
    <location>
        <begin position="64"/>
        <end position="85"/>
    </location>
</feature>
<proteinExistence type="predicted"/>
<evidence type="ECO:0000256" key="1">
    <source>
        <dbReference type="SAM" id="Phobius"/>
    </source>
</evidence>
<accession>A0A4V3EBI4</accession>
<protein>
    <submittedName>
        <fullName evidence="2">Uncharacterized protein</fullName>
    </submittedName>
</protein>
<reference evidence="2 3" key="1">
    <citation type="submission" date="2019-03" db="EMBL/GenBank/DDBJ databases">
        <title>Genomic Encyclopedia of Archaeal and Bacterial Type Strains, Phase II (KMG-II): from individual species to whole genera.</title>
        <authorList>
            <person name="Goeker M."/>
        </authorList>
    </citation>
    <scope>NUCLEOTIDE SEQUENCE [LARGE SCALE GENOMIC DNA]</scope>
    <source>
        <strain evidence="2 3">DSM 24782</strain>
    </source>
</reference>
<dbReference type="AlphaFoldDB" id="A0A4V3EBI4"/>
<sequence length="198" mass="20658">MNSTNRGLNRFFILLVGLLLIAAGGAVAVLGAVPAVASQAKSIARQLASGAQPWVADPTVGKASLLVLGIALVALVLIVLLLVFIGRQGHGRSAAALRQGDGAMSTRVDLAIPRALLEEHLSERDELAGLRISAYEVRGTPMLKITARCRRGVSPAEVSTMIGRAVDDLERIIGTDVPTFVQLTGGFRAGSAMRSQVA</sequence>
<dbReference type="OrthoDB" id="5123397at2"/>
<dbReference type="EMBL" id="SOAM01000001">
    <property type="protein sequence ID" value="TDS80784.1"/>
    <property type="molecule type" value="Genomic_DNA"/>
</dbReference>
<dbReference type="RefSeq" id="WP_133765459.1">
    <property type="nucleotide sequence ID" value="NZ_BAAARP010000001.1"/>
</dbReference>
<evidence type="ECO:0000313" key="2">
    <source>
        <dbReference type="EMBL" id="TDS80784.1"/>
    </source>
</evidence>
<evidence type="ECO:0000313" key="3">
    <source>
        <dbReference type="Proteomes" id="UP000295344"/>
    </source>
</evidence>
<organism evidence="2 3">
    <name type="scientific">Amnibacterium kyonggiense</name>
    <dbReference type="NCBI Taxonomy" id="595671"/>
    <lineage>
        <taxon>Bacteria</taxon>
        <taxon>Bacillati</taxon>
        <taxon>Actinomycetota</taxon>
        <taxon>Actinomycetes</taxon>
        <taxon>Micrococcales</taxon>
        <taxon>Microbacteriaceae</taxon>
        <taxon>Amnibacterium</taxon>
    </lineage>
</organism>
<keyword evidence="3" id="KW-1185">Reference proteome</keyword>